<gene>
    <name evidence="2" type="ORF">CPELLU_LOCUS19647</name>
</gene>
<protein>
    <submittedName>
        <fullName evidence="2">7118_t:CDS:1</fullName>
    </submittedName>
</protein>
<accession>A0A9N9KCG1</accession>
<dbReference type="OrthoDB" id="10521942at2759"/>
<sequence>SSEELMIQSPFRKYSALINVSISFVLYFIVNAAFISIVDPKTIADPNNSNESIAIDYGIKLFGESGRKFMSSLI</sequence>
<reference evidence="2" key="1">
    <citation type="submission" date="2021-06" db="EMBL/GenBank/DDBJ databases">
        <authorList>
            <person name="Kallberg Y."/>
            <person name="Tangrot J."/>
            <person name="Rosling A."/>
        </authorList>
    </citation>
    <scope>NUCLEOTIDE SEQUENCE</scope>
    <source>
        <strain evidence="2">FL966</strain>
    </source>
</reference>
<feature type="transmembrane region" description="Helical" evidence="1">
    <location>
        <begin position="16"/>
        <end position="38"/>
    </location>
</feature>
<keyword evidence="1" id="KW-0812">Transmembrane</keyword>
<evidence type="ECO:0000256" key="1">
    <source>
        <dbReference type="SAM" id="Phobius"/>
    </source>
</evidence>
<keyword evidence="3" id="KW-1185">Reference proteome</keyword>
<proteinExistence type="predicted"/>
<comment type="caution">
    <text evidence="2">The sequence shown here is derived from an EMBL/GenBank/DDBJ whole genome shotgun (WGS) entry which is preliminary data.</text>
</comment>
<organism evidence="2 3">
    <name type="scientific">Cetraspora pellucida</name>
    <dbReference type="NCBI Taxonomy" id="1433469"/>
    <lineage>
        <taxon>Eukaryota</taxon>
        <taxon>Fungi</taxon>
        <taxon>Fungi incertae sedis</taxon>
        <taxon>Mucoromycota</taxon>
        <taxon>Glomeromycotina</taxon>
        <taxon>Glomeromycetes</taxon>
        <taxon>Diversisporales</taxon>
        <taxon>Gigasporaceae</taxon>
        <taxon>Cetraspora</taxon>
    </lineage>
</organism>
<keyword evidence="1" id="KW-0472">Membrane</keyword>
<dbReference type="AlphaFoldDB" id="A0A9N9KCG1"/>
<dbReference type="Proteomes" id="UP000789759">
    <property type="component" value="Unassembled WGS sequence"/>
</dbReference>
<feature type="non-terminal residue" evidence="2">
    <location>
        <position position="74"/>
    </location>
</feature>
<feature type="non-terminal residue" evidence="2">
    <location>
        <position position="1"/>
    </location>
</feature>
<dbReference type="EMBL" id="CAJVQA010049412">
    <property type="protein sequence ID" value="CAG8820577.1"/>
    <property type="molecule type" value="Genomic_DNA"/>
</dbReference>
<evidence type="ECO:0000313" key="2">
    <source>
        <dbReference type="EMBL" id="CAG8820577.1"/>
    </source>
</evidence>
<keyword evidence="1" id="KW-1133">Transmembrane helix</keyword>
<evidence type="ECO:0000313" key="3">
    <source>
        <dbReference type="Proteomes" id="UP000789759"/>
    </source>
</evidence>
<name>A0A9N9KCG1_9GLOM</name>